<dbReference type="GO" id="GO:0046872">
    <property type="term" value="F:metal ion binding"/>
    <property type="evidence" value="ECO:0007669"/>
    <property type="project" value="UniProtKB-KW"/>
</dbReference>
<dbReference type="GO" id="GO:0005975">
    <property type="term" value="P:carbohydrate metabolic process"/>
    <property type="evidence" value="ECO:0007669"/>
    <property type="project" value="InterPro"/>
</dbReference>
<evidence type="ECO:0000256" key="4">
    <source>
        <dbReference type="ARBA" id="ARBA00022842"/>
    </source>
</evidence>
<dbReference type="InterPro" id="IPR016055">
    <property type="entry name" value="A-D-PHexomutase_a/b/a-I/II/III"/>
</dbReference>
<dbReference type="Pfam" id="PF00408">
    <property type="entry name" value="PGM_PMM_IV"/>
    <property type="match status" value="1"/>
</dbReference>
<evidence type="ECO:0000256" key="5">
    <source>
        <dbReference type="ARBA" id="ARBA00023235"/>
    </source>
</evidence>
<name>A0A6J6HD91_9ZZZZ</name>
<dbReference type="InterPro" id="IPR005843">
    <property type="entry name" value="A-D-PHexomutase_C"/>
</dbReference>
<organism evidence="8">
    <name type="scientific">freshwater metagenome</name>
    <dbReference type="NCBI Taxonomy" id="449393"/>
    <lineage>
        <taxon>unclassified sequences</taxon>
        <taxon>metagenomes</taxon>
        <taxon>ecological metagenomes</taxon>
    </lineage>
</organism>
<comment type="cofactor">
    <cofactor evidence="1">
        <name>Mg(2+)</name>
        <dbReference type="ChEBI" id="CHEBI:18420"/>
    </cofactor>
</comment>
<dbReference type="InterPro" id="IPR005846">
    <property type="entry name" value="A-D-PHexomutase_a/b/a-III"/>
</dbReference>
<evidence type="ECO:0000259" key="6">
    <source>
        <dbReference type="Pfam" id="PF00408"/>
    </source>
</evidence>
<dbReference type="Gene3D" id="3.30.310.50">
    <property type="entry name" value="Alpha-D-phosphohexomutase, C-terminal domain"/>
    <property type="match status" value="1"/>
</dbReference>
<gene>
    <name evidence="8" type="ORF">UFOPK1820_01245</name>
    <name evidence="9" type="ORF">UFOPK1960_00001</name>
    <name evidence="10" type="ORF">UFOPK2921_00104</name>
</gene>
<accession>A0A6J6HD91</accession>
<dbReference type="SUPFAM" id="SSF53738">
    <property type="entry name" value="Phosphoglucomutase, first 3 domains"/>
    <property type="match status" value="1"/>
</dbReference>
<evidence type="ECO:0000313" key="9">
    <source>
        <dbReference type="EMBL" id="CAB4620830.1"/>
    </source>
</evidence>
<dbReference type="EMBL" id="CAEZVL010000001">
    <property type="protein sequence ID" value="CAB4620830.1"/>
    <property type="molecule type" value="Genomic_DNA"/>
</dbReference>
<evidence type="ECO:0000256" key="3">
    <source>
        <dbReference type="ARBA" id="ARBA00022723"/>
    </source>
</evidence>
<evidence type="ECO:0000313" key="10">
    <source>
        <dbReference type="EMBL" id="CAB4768089.1"/>
    </source>
</evidence>
<keyword evidence="2" id="KW-0597">Phosphoprotein</keyword>
<proteinExistence type="predicted"/>
<protein>
    <submittedName>
        <fullName evidence="8">Unannotated protein</fullName>
    </submittedName>
</protein>
<keyword evidence="3" id="KW-0479">Metal-binding</keyword>
<dbReference type="EMBL" id="CAEZZV010000007">
    <property type="protein sequence ID" value="CAB4768089.1"/>
    <property type="molecule type" value="Genomic_DNA"/>
</dbReference>
<dbReference type="Pfam" id="PF02880">
    <property type="entry name" value="PGM_PMM_III"/>
    <property type="match status" value="1"/>
</dbReference>
<evidence type="ECO:0000259" key="7">
    <source>
        <dbReference type="Pfam" id="PF02880"/>
    </source>
</evidence>
<dbReference type="PANTHER" id="PTHR43771:SF1">
    <property type="entry name" value="PHOSPHOMANNOMUTASE"/>
    <property type="match status" value="1"/>
</dbReference>
<feature type="domain" description="Alpha-D-phosphohexomutase C-terminal" evidence="6">
    <location>
        <begin position="60"/>
        <end position="129"/>
    </location>
</feature>
<dbReference type="GO" id="GO:0016868">
    <property type="term" value="F:intramolecular phosphotransferase activity"/>
    <property type="evidence" value="ECO:0007669"/>
    <property type="project" value="InterPro"/>
</dbReference>
<dbReference type="SUPFAM" id="SSF55957">
    <property type="entry name" value="Phosphoglucomutase, C-terminal domain"/>
    <property type="match status" value="1"/>
</dbReference>
<reference evidence="8" key="1">
    <citation type="submission" date="2020-05" db="EMBL/GenBank/DDBJ databases">
        <authorList>
            <person name="Chiriac C."/>
            <person name="Salcher M."/>
            <person name="Ghai R."/>
            <person name="Kavagutti S V."/>
        </authorList>
    </citation>
    <scope>NUCLEOTIDE SEQUENCE</scope>
</reference>
<evidence type="ECO:0000256" key="1">
    <source>
        <dbReference type="ARBA" id="ARBA00001946"/>
    </source>
</evidence>
<keyword evidence="4" id="KW-0460">Magnesium</keyword>
<dbReference type="PANTHER" id="PTHR43771">
    <property type="entry name" value="PHOSPHOMANNOMUTASE"/>
    <property type="match status" value="1"/>
</dbReference>
<dbReference type="EMBL" id="CAEZUK010000240">
    <property type="protein sequence ID" value="CAB4609285.1"/>
    <property type="molecule type" value="Genomic_DNA"/>
</dbReference>
<evidence type="ECO:0000313" key="8">
    <source>
        <dbReference type="EMBL" id="CAB4609285.1"/>
    </source>
</evidence>
<evidence type="ECO:0000256" key="2">
    <source>
        <dbReference type="ARBA" id="ARBA00022553"/>
    </source>
</evidence>
<feature type="domain" description="Alpha-D-phosphohexomutase alpha/beta/alpha" evidence="7">
    <location>
        <begin position="1"/>
        <end position="55"/>
    </location>
</feature>
<keyword evidence="5" id="KW-0413">Isomerase</keyword>
<sequence length="136" mass="15296">MAETGAVFGGEHSAHYYFKDNYRADSGLIATMLMLEEMSRVGEPLSEIRRAYERYSLSGEINTQVDDPSHVIESVSAKFSAFPQDRVDGLTVDCGEWWFNLRPSNTEPLLRLNLEAPDRNQCDHRVAELLAAITSV</sequence>
<dbReference type="InterPro" id="IPR036900">
    <property type="entry name" value="A-D-PHexomutase_C_sf"/>
</dbReference>
<dbReference type="Gene3D" id="3.40.120.10">
    <property type="entry name" value="Alpha-D-Glucose-1,6-Bisphosphate, subunit A, domain 3"/>
    <property type="match status" value="1"/>
</dbReference>
<dbReference type="AlphaFoldDB" id="A0A6J6HD91"/>